<geneLocation type="plasmid" evidence="1">
    <name>pSSII-1</name>
</geneLocation>
<dbReference type="EMBL" id="MT075580">
    <property type="protein sequence ID" value="QIS31274.1"/>
    <property type="molecule type" value="Genomic_DNA"/>
</dbReference>
<name>A0A6H0A0S7_LYSSH</name>
<proteinExistence type="predicted"/>
<organism evidence="1">
    <name type="scientific">Lysinibacillus sphaericus</name>
    <name type="common">Bacillus sphaericus</name>
    <dbReference type="NCBI Taxonomy" id="1421"/>
    <lineage>
        <taxon>Bacteria</taxon>
        <taxon>Bacillati</taxon>
        <taxon>Bacillota</taxon>
        <taxon>Bacilli</taxon>
        <taxon>Bacillales</taxon>
        <taxon>Bacillaceae</taxon>
        <taxon>Lysinibacillus</taxon>
    </lineage>
</organism>
<protein>
    <submittedName>
        <fullName evidence="1">Uncharacterized protein</fullName>
    </submittedName>
</protein>
<reference evidence="1" key="1">
    <citation type="submission" date="2020-02" db="EMBL/GenBank/DDBJ databases">
        <authorList>
            <person name="Hu X."/>
            <person name="Yuan Z."/>
            <person name="Cheng J."/>
            <person name="Geng P."/>
        </authorList>
    </citation>
    <scope>NUCLEOTIDE SEQUENCE</scope>
    <source>
        <strain evidence="1">SSII-1</strain>
        <plasmid evidence="1">pSSII-1</plasmid>
    </source>
</reference>
<keyword evidence="1" id="KW-0614">Plasmid</keyword>
<accession>A0A6H0A0S7</accession>
<sequence>MNYIVEFVRSQASDYLFGCYSEINEWKHSGTITNGYLLDLQSRFNLNSNQLLGVGALLHDQLIQKTAILFNICIQWLINGRLKCTLNKKDESAFYYPDNITFAFYLNREEHLQRNFICSASRNKFS</sequence>
<dbReference type="AlphaFoldDB" id="A0A6H0A0S7"/>
<evidence type="ECO:0000313" key="1">
    <source>
        <dbReference type="EMBL" id="QIS31274.1"/>
    </source>
</evidence>